<evidence type="ECO:0000259" key="2">
    <source>
        <dbReference type="Pfam" id="PF13439"/>
    </source>
</evidence>
<sequence length="384" mass="41897">MTVLQVLPALGGSGGVERGTVEIAGCISAQGWRSLVASSGGARVYQLQRAGAEHIELPLHSKNPLTIYANIAKLEKLIKTQGIDLVHVRSRAPAWSAYYACKRTNTAFITTFHGTYSVGSAFKRIYNSVMTRGDRVIAISKFIAGHLKQMYGAPGEKIRVIHRGVDLDSFNPALVNAERVITLAQTWRLDDGFPVLMLPGRLTRWKGQSVFIEAIAALGRKDIRCVLVGSDQGRSGYRKELERLIEANGLNSVVRIVDHCDDMPAAYMMADVVVSASTDPEAFGRVVVEAQALGRPVVAPDHGGACETIIDGETGWLFPPGDKMALAAVMQKALDLDEDGRRAFAAKAAKSVSEHFSKDLMCAKTLSVYREVLQERDPERYKDI</sequence>
<dbReference type="Gene3D" id="3.40.50.2000">
    <property type="entry name" value="Glycogen Phosphorylase B"/>
    <property type="match status" value="2"/>
</dbReference>
<dbReference type="Pfam" id="PF00534">
    <property type="entry name" value="Glycos_transf_1"/>
    <property type="match status" value="1"/>
</dbReference>
<dbReference type="InterPro" id="IPR028098">
    <property type="entry name" value="Glyco_trans_4-like_N"/>
</dbReference>
<dbReference type="AlphaFoldDB" id="A0A1E5Q8Q8"/>
<evidence type="ECO:0000313" key="4">
    <source>
        <dbReference type="Proteomes" id="UP000095347"/>
    </source>
</evidence>
<protein>
    <submittedName>
        <fullName evidence="3">Glycosyl transferase</fullName>
    </submittedName>
</protein>
<evidence type="ECO:0000259" key="1">
    <source>
        <dbReference type="Pfam" id="PF00534"/>
    </source>
</evidence>
<feature type="domain" description="Glycosyl transferase family 1" evidence="1">
    <location>
        <begin position="187"/>
        <end position="349"/>
    </location>
</feature>
<dbReference type="InterPro" id="IPR050194">
    <property type="entry name" value="Glycosyltransferase_grp1"/>
</dbReference>
<comment type="caution">
    <text evidence="3">The sequence shown here is derived from an EMBL/GenBank/DDBJ whole genome shotgun (WGS) entry which is preliminary data.</text>
</comment>
<organism evidence="3 4">
    <name type="scientific">Magnetovibrio blakemorei</name>
    <dbReference type="NCBI Taxonomy" id="28181"/>
    <lineage>
        <taxon>Bacteria</taxon>
        <taxon>Pseudomonadati</taxon>
        <taxon>Pseudomonadota</taxon>
        <taxon>Alphaproteobacteria</taxon>
        <taxon>Rhodospirillales</taxon>
        <taxon>Magnetovibrionaceae</taxon>
        <taxon>Magnetovibrio</taxon>
    </lineage>
</organism>
<evidence type="ECO:0000313" key="3">
    <source>
        <dbReference type="EMBL" id="OEJ67782.1"/>
    </source>
</evidence>
<reference evidence="4" key="1">
    <citation type="submission" date="2016-07" db="EMBL/GenBank/DDBJ databases">
        <authorList>
            <person name="Florea S."/>
            <person name="Webb J.S."/>
            <person name="Jaromczyk J."/>
            <person name="Schardl C.L."/>
        </authorList>
    </citation>
    <scope>NUCLEOTIDE SEQUENCE [LARGE SCALE GENOMIC DNA]</scope>
    <source>
        <strain evidence="4">MV-1</strain>
    </source>
</reference>
<keyword evidence="3" id="KW-0808">Transferase</keyword>
<dbReference type="PANTHER" id="PTHR45947:SF3">
    <property type="entry name" value="SULFOQUINOVOSYL TRANSFERASE SQD2"/>
    <property type="match status" value="1"/>
</dbReference>
<dbReference type="STRING" id="28181.BEN30_08500"/>
<dbReference type="Pfam" id="PF13439">
    <property type="entry name" value="Glyco_transf_4"/>
    <property type="match status" value="1"/>
</dbReference>
<name>A0A1E5Q8Q8_9PROT</name>
<dbReference type="SUPFAM" id="SSF53756">
    <property type="entry name" value="UDP-Glycosyltransferase/glycogen phosphorylase"/>
    <property type="match status" value="1"/>
</dbReference>
<dbReference type="GO" id="GO:0016758">
    <property type="term" value="F:hexosyltransferase activity"/>
    <property type="evidence" value="ECO:0007669"/>
    <property type="project" value="TreeGrafter"/>
</dbReference>
<dbReference type="EMBL" id="MCGG01000020">
    <property type="protein sequence ID" value="OEJ67782.1"/>
    <property type="molecule type" value="Genomic_DNA"/>
</dbReference>
<proteinExistence type="predicted"/>
<accession>A0A1E5Q8Q8</accession>
<dbReference type="CDD" id="cd03819">
    <property type="entry name" value="GT4_WavL-like"/>
    <property type="match status" value="1"/>
</dbReference>
<feature type="domain" description="Glycosyltransferase subfamily 4-like N-terminal" evidence="2">
    <location>
        <begin position="14"/>
        <end position="168"/>
    </location>
</feature>
<dbReference type="PANTHER" id="PTHR45947">
    <property type="entry name" value="SULFOQUINOVOSYL TRANSFERASE SQD2"/>
    <property type="match status" value="1"/>
</dbReference>
<dbReference type="Proteomes" id="UP000095347">
    <property type="component" value="Unassembled WGS sequence"/>
</dbReference>
<gene>
    <name evidence="3" type="ORF">BEN30_08500</name>
</gene>
<dbReference type="InterPro" id="IPR001296">
    <property type="entry name" value="Glyco_trans_1"/>
</dbReference>
<keyword evidence="4" id="KW-1185">Reference proteome</keyword>